<evidence type="ECO:0000313" key="15">
    <source>
        <dbReference type="Proteomes" id="UP001447188"/>
    </source>
</evidence>
<dbReference type="CDD" id="cd18793">
    <property type="entry name" value="SF2_C_SNF"/>
    <property type="match status" value="1"/>
</dbReference>
<evidence type="ECO:0000256" key="1">
    <source>
        <dbReference type="ARBA" id="ARBA00007025"/>
    </source>
</evidence>
<comment type="caution">
    <text evidence="14">The sequence shown here is derived from an EMBL/GenBank/DDBJ whole genome shotgun (WGS) entry which is preliminary data.</text>
</comment>
<dbReference type="InterPro" id="IPR014001">
    <property type="entry name" value="Helicase_ATP-bd"/>
</dbReference>
<evidence type="ECO:0000259" key="12">
    <source>
        <dbReference type="PROSITE" id="PS51192"/>
    </source>
</evidence>
<evidence type="ECO:0000256" key="9">
    <source>
        <dbReference type="PROSITE-ProRule" id="PRU00175"/>
    </source>
</evidence>
<dbReference type="InterPro" id="IPR013083">
    <property type="entry name" value="Znf_RING/FYVE/PHD"/>
</dbReference>
<feature type="domain" description="Helicase C-terminal" evidence="13">
    <location>
        <begin position="949"/>
        <end position="1107"/>
    </location>
</feature>
<reference evidence="14 15" key="1">
    <citation type="submission" date="2024-02" db="EMBL/GenBank/DDBJ databases">
        <title>Discinaceae phylogenomics.</title>
        <authorList>
            <person name="Dirks A.C."/>
            <person name="James T.Y."/>
        </authorList>
    </citation>
    <scope>NUCLEOTIDE SEQUENCE [LARGE SCALE GENOMIC DNA]</scope>
    <source>
        <strain evidence="14 15">ACD0624</strain>
    </source>
</reference>
<dbReference type="InterPro" id="IPR000330">
    <property type="entry name" value="SNF2_N"/>
</dbReference>
<dbReference type="Pfam" id="PF00271">
    <property type="entry name" value="Helicase_C"/>
    <property type="match status" value="1"/>
</dbReference>
<evidence type="ECO:0000256" key="10">
    <source>
        <dbReference type="SAM" id="MobiDB-lite"/>
    </source>
</evidence>
<feature type="region of interest" description="Disordered" evidence="10">
    <location>
        <begin position="282"/>
        <end position="312"/>
    </location>
</feature>
<feature type="compositionally biased region" description="Basic and acidic residues" evidence="10">
    <location>
        <begin position="402"/>
        <end position="412"/>
    </location>
</feature>
<dbReference type="PROSITE" id="PS51192">
    <property type="entry name" value="HELICASE_ATP_BIND_1"/>
    <property type="match status" value="1"/>
</dbReference>
<evidence type="ECO:0000256" key="5">
    <source>
        <dbReference type="ARBA" id="ARBA00022801"/>
    </source>
</evidence>
<feature type="compositionally biased region" description="Low complexity" evidence="10">
    <location>
        <begin position="29"/>
        <end position="40"/>
    </location>
</feature>
<dbReference type="InterPro" id="IPR001841">
    <property type="entry name" value="Znf_RING"/>
</dbReference>
<dbReference type="PANTHER" id="PTHR45626">
    <property type="entry name" value="TRANSCRIPTION TERMINATION FACTOR 2-RELATED"/>
    <property type="match status" value="1"/>
</dbReference>
<keyword evidence="2" id="KW-0479">Metal-binding</keyword>
<dbReference type="PROSITE" id="PS50089">
    <property type="entry name" value="ZF_RING_2"/>
    <property type="match status" value="1"/>
</dbReference>
<name>A0ABR3G5F5_9PEZI</name>
<feature type="domain" description="Helicase ATP-binding" evidence="12">
    <location>
        <begin position="485"/>
        <end position="679"/>
    </location>
</feature>
<evidence type="ECO:0000256" key="2">
    <source>
        <dbReference type="ARBA" id="ARBA00022723"/>
    </source>
</evidence>
<dbReference type="CDD" id="cd18008">
    <property type="entry name" value="DEXDc_SHPRH-like"/>
    <property type="match status" value="1"/>
</dbReference>
<dbReference type="EMBL" id="JBBBZM010000313">
    <property type="protein sequence ID" value="KAL0631030.1"/>
    <property type="molecule type" value="Genomic_DNA"/>
</dbReference>
<feature type="region of interest" description="Disordered" evidence="10">
    <location>
        <begin position="892"/>
        <end position="936"/>
    </location>
</feature>
<accession>A0ABR3G5F5</accession>
<dbReference type="Gene3D" id="3.40.50.300">
    <property type="entry name" value="P-loop containing nucleotide triphosphate hydrolases"/>
    <property type="match status" value="2"/>
</dbReference>
<dbReference type="InterPro" id="IPR001650">
    <property type="entry name" value="Helicase_C-like"/>
</dbReference>
<dbReference type="PROSITE" id="PS00518">
    <property type="entry name" value="ZF_RING_1"/>
    <property type="match status" value="1"/>
</dbReference>
<evidence type="ECO:0000259" key="11">
    <source>
        <dbReference type="PROSITE" id="PS50089"/>
    </source>
</evidence>
<feature type="compositionally biased region" description="Basic residues" evidence="10">
    <location>
        <begin position="147"/>
        <end position="158"/>
    </location>
</feature>
<evidence type="ECO:0000313" key="14">
    <source>
        <dbReference type="EMBL" id="KAL0631030.1"/>
    </source>
</evidence>
<dbReference type="SMART" id="SM00490">
    <property type="entry name" value="HELICc"/>
    <property type="match status" value="1"/>
</dbReference>
<keyword evidence="3" id="KW-0547">Nucleotide-binding</keyword>
<dbReference type="SUPFAM" id="SSF57850">
    <property type="entry name" value="RING/U-box"/>
    <property type="match status" value="1"/>
</dbReference>
<keyword evidence="8" id="KW-0067">ATP-binding</keyword>
<dbReference type="Gene3D" id="3.40.50.10810">
    <property type="entry name" value="Tandem AAA-ATPase domain"/>
    <property type="match status" value="1"/>
</dbReference>
<evidence type="ECO:0000256" key="3">
    <source>
        <dbReference type="ARBA" id="ARBA00022741"/>
    </source>
</evidence>
<gene>
    <name evidence="14" type="ORF">Q9L58_010115</name>
</gene>
<feature type="compositionally biased region" description="Acidic residues" evidence="10">
    <location>
        <begin position="215"/>
        <end position="225"/>
    </location>
</feature>
<dbReference type="SUPFAM" id="SSF52540">
    <property type="entry name" value="P-loop containing nucleoside triphosphate hydrolases"/>
    <property type="match status" value="2"/>
</dbReference>
<feature type="domain" description="RING-type" evidence="11">
    <location>
        <begin position="838"/>
        <end position="882"/>
    </location>
</feature>
<feature type="compositionally biased region" description="Polar residues" evidence="10">
    <location>
        <begin position="171"/>
        <end position="192"/>
    </location>
</feature>
<feature type="compositionally biased region" description="Polar residues" evidence="10">
    <location>
        <begin position="81"/>
        <end position="96"/>
    </location>
</feature>
<dbReference type="SMART" id="SM00487">
    <property type="entry name" value="DEXDc"/>
    <property type="match status" value="1"/>
</dbReference>
<dbReference type="InterPro" id="IPR017907">
    <property type="entry name" value="Znf_RING_CS"/>
</dbReference>
<dbReference type="PROSITE" id="PS51194">
    <property type="entry name" value="HELICASE_CTER"/>
    <property type="match status" value="1"/>
</dbReference>
<evidence type="ECO:0000256" key="4">
    <source>
        <dbReference type="ARBA" id="ARBA00022771"/>
    </source>
</evidence>
<comment type="similarity">
    <text evidence="1">Belongs to the SNF2/RAD54 helicase family.</text>
</comment>
<protein>
    <submittedName>
        <fullName evidence="14">Uncharacterized protein</fullName>
    </submittedName>
</protein>
<dbReference type="InterPro" id="IPR038718">
    <property type="entry name" value="SNF2-like_sf"/>
</dbReference>
<keyword evidence="6" id="KW-0347">Helicase</keyword>
<dbReference type="InterPro" id="IPR050628">
    <property type="entry name" value="SNF2_RAD54_helicase_TF"/>
</dbReference>
<keyword evidence="7" id="KW-0862">Zinc</keyword>
<evidence type="ECO:0000259" key="13">
    <source>
        <dbReference type="PROSITE" id="PS51194"/>
    </source>
</evidence>
<keyword evidence="15" id="KW-1185">Reference proteome</keyword>
<dbReference type="Pfam" id="PF00176">
    <property type="entry name" value="SNF2-rel_dom"/>
    <property type="match status" value="1"/>
</dbReference>
<keyword evidence="5" id="KW-0378">Hydrolase</keyword>
<feature type="region of interest" description="Disordered" evidence="10">
    <location>
        <begin position="1"/>
        <end position="98"/>
    </location>
</feature>
<evidence type="ECO:0000256" key="8">
    <source>
        <dbReference type="ARBA" id="ARBA00022840"/>
    </source>
</evidence>
<dbReference type="InterPro" id="IPR027417">
    <property type="entry name" value="P-loop_NTPase"/>
</dbReference>
<keyword evidence="4 9" id="KW-0863">Zinc-finger</keyword>
<dbReference type="PROSITE" id="PS50096">
    <property type="entry name" value="IQ"/>
    <property type="match status" value="1"/>
</dbReference>
<organism evidence="14 15">
    <name type="scientific">Discina gigas</name>
    <dbReference type="NCBI Taxonomy" id="1032678"/>
    <lineage>
        <taxon>Eukaryota</taxon>
        <taxon>Fungi</taxon>
        <taxon>Dikarya</taxon>
        <taxon>Ascomycota</taxon>
        <taxon>Pezizomycotina</taxon>
        <taxon>Pezizomycetes</taxon>
        <taxon>Pezizales</taxon>
        <taxon>Discinaceae</taxon>
        <taxon>Discina</taxon>
    </lineage>
</organism>
<evidence type="ECO:0000256" key="7">
    <source>
        <dbReference type="ARBA" id="ARBA00022833"/>
    </source>
</evidence>
<proteinExistence type="inferred from homology"/>
<dbReference type="InterPro" id="IPR018957">
    <property type="entry name" value="Znf_C3HC4_RING-type"/>
</dbReference>
<dbReference type="PANTHER" id="PTHR45626:SF17">
    <property type="entry name" value="HELICASE-LIKE TRANSCRIPTION FACTOR"/>
    <property type="match status" value="1"/>
</dbReference>
<dbReference type="Pfam" id="PF00097">
    <property type="entry name" value="zf-C3HC4"/>
    <property type="match status" value="1"/>
</dbReference>
<feature type="region of interest" description="Disordered" evidence="10">
    <location>
        <begin position="120"/>
        <end position="261"/>
    </location>
</feature>
<evidence type="ECO:0000256" key="6">
    <source>
        <dbReference type="ARBA" id="ARBA00022806"/>
    </source>
</evidence>
<feature type="compositionally biased region" description="Basic and acidic residues" evidence="10">
    <location>
        <begin position="435"/>
        <end position="444"/>
    </location>
</feature>
<dbReference type="SMART" id="SM00184">
    <property type="entry name" value="RING"/>
    <property type="match status" value="1"/>
</dbReference>
<dbReference type="Proteomes" id="UP001447188">
    <property type="component" value="Unassembled WGS sequence"/>
</dbReference>
<feature type="region of interest" description="Disordered" evidence="10">
    <location>
        <begin position="351"/>
        <end position="444"/>
    </location>
</feature>
<feature type="compositionally biased region" description="Basic residues" evidence="10">
    <location>
        <begin position="914"/>
        <end position="926"/>
    </location>
</feature>
<dbReference type="Gene3D" id="3.30.40.10">
    <property type="entry name" value="Zinc/RING finger domain, C3HC4 (zinc finger)"/>
    <property type="match status" value="1"/>
</dbReference>
<feature type="compositionally biased region" description="Acidic residues" evidence="10">
    <location>
        <begin position="292"/>
        <end position="303"/>
    </location>
</feature>
<sequence>MSGVYKHPPAKAAKGSILDLLAPSPPSSPVSDSRSLYSSPIVTPTLRLLKPAPRKPIPRTEPGQSHRRRSKSPGLKVISLSRMNNRQVQPESSATGAASALKWTDLTFELADSDAGILDLTMDDYPEPPRPTFIPTIRSSNPSSPLHHSHLRPTNMKRKSVEPESHPPAKRTSTARPSVRSQSPELLQNKSPTKWLVEIDVSSSERSFTPARDQDDSDSGGEDEWGGFRHRRHDTAEPVRPVQHNPFSADDDHYHPPEPPKSFCLEALIDSIPLVDRAPVGRRRLVRKKDVDDDSESEDDAEETGLTLEEQIESDRAMITEAAGRLQCKRTWVTTTRKEEIVAAGDRGEGVVAPGIAGEVNGDDNDELGAIDRKGKGKANAEPQGLLQSFLHDDNDTDDEDMVLRRPGEAPPKRKAPPNPNQPKAPEPDINDDTEWIHGGDLGQRDANRKFKDVIEKKLMWRVPGMRTPLLEHQVLGVDWMLKHEMSEARPRGGLVADAMGLGKTIQSIATMVINPAPPRIKASDPTVTLIVAPVALLQQWAGEIRQHAKAGNFAVHIHHGATKIHKLQTLRDCDVVITSYATVMHSYPSTKKPRGCERMTCEEEEIWWDGQWRGRGILHRINFWRVILDESHILKNRSSRTSLACQSLNALHTWALSGTPIQNSLDDIYPIFRFIRHPHVGTWEQFKIVAGSAGGEAAKRVQALLRGCMMRRNKKDQLLGTDLVVLPRMRKRMVELEFSEEERALYSSVEERSREVLNRYIKDGTVMRNYTVVLVMLLRLRQICDHPYLILTTINDQFTVADLDRALPAEAGLGAKSGLRHILDAARIVAMGDITECSICLDAPEGPVITQCKHVFCRDCIDSHITSRARAGNRADCPLCKREVTIDSLTNYRAEPEEPEEPEPAPESLQPYRKPKPKQRLKKKKPTQDPVPWLTAAGPFMHSAKTRALRDQLLEWRENHPGDKIVLFSQFTRMLDIVERVLDDEGWGLVRYQGSMDVGEREEALRVFRADPECLVLVTSLRAGGVGLNLVDANLVVCLDLWWNAAVELQAFDRVHRMGQKKEVFVSRLIVAGTVEQRMLALQETKQKIANAALGDGAGENLGRLTQRELVGLFGKVVEGPGGVRVIADGVL</sequence>
<dbReference type="InterPro" id="IPR049730">
    <property type="entry name" value="SNF2/RAD54-like_C"/>
</dbReference>